<proteinExistence type="predicted"/>
<evidence type="ECO:0008006" key="4">
    <source>
        <dbReference type="Google" id="ProtNLM"/>
    </source>
</evidence>
<reference evidence="2 3" key="1">
    <citation type="journal article" date="2019" name="Nat. Ecol. Evol.">
        <title>Megaphylogeny resolves global patterns of mushroom evolution.</title>
        <authorList>
            <person name="Varga T."/>
            <person name="Krizsan K."/>
            <person name="Foldi C."/>
            <person name="Dima B."/>
            <person name="Sanchez-Garcia M."/>
            <person name="Sanchez-Ramirez S."/>
            <person name="Szollosi G.J."/>
            <person name="Szarkandi J.G."/>
            <person name="Papp V."/>
            <person name="Albert L."/>
            <person name="Andreopoulos W."/>
            <person name="Angelini C."/>
            <person name="Antonin V."/>
            <person name="Barry K.W."/>
            <person name="Bougher N.L."/>
            <person name="Buchanan P."/>
            <person name="Buyck B."/>
            <person name="Bense V."/>
            <person name="Catcheside P."/>
            <person name="Chovatia M."/>
            <person name="Cooper J."/>
            <person name="Damon W."/>
            <person name="Desjardin D."/>
            <person name="Finy P."/>
            <person name="Geml J."/>
            <person name="Haridas S."/>
            <person name="Hughes K."/>
            <person name="Justo A."/>
            <person name="Karasinski D."/>
            <person name="Kautmanova I."/>
            <person name="Kiss B."/>
            <person name="Kocsube S."/>
            <person name="Kotiranta H."/>
            <person name="LaButti K.M."/>
            <person name="Lechner B.E."/>
            <person name="Liimatainen K."/>
            <person name="Lipzen A."/>
            <person name="Lukacs Z."/>
            <person name="Mihaltcheva S."/>
            <person name="Morgado L.N."/>
            <person name="Niskanen T."/>
            <person name="Noordeloos M.E."/>
            <person name="Ohm R.A."/>
            <person name="Ortiz-Santana B."/>
            <person name="Ovrebo C."/>
            <person name="Racz N."/>
            <person name="Riley R."/>
            <person name="Savchenko A."/>
            <person name="Shiryaev A."/>
            <person name="Soop K."/>
            <person name="Spirin V."/>
            <person name="Szebenyi C."/>
            <person name="Tomsovsky M."/>
            <person name="Tulloss R.E."/>
            <person name="Uehling J."/>
            <person name="Grigoriev I.V."/>
            <person name="Vagvolgyi C."/>
            <person name="Papp T."/>
            <person name="Martin F.M."/>
            <person name="Miettinen O."/>
            <person name="Hibbett D.S."/>
            <person name="Nagy L.G."/>
        </authorList>
    </citation>
    <scope>NUCLEOTIDE SEQUENCE [LARGE SCALE GENOMIC DNA]</scope>
    <source>
        <strain evidence="2 3">CBS 962.96</strain>
    </source>
</reference>
<name>A0A4S8MLM1_DENBC</name>
<accession>A0A4S8MLM1</accession>
<gene>
    <name evidence="2" type="ORF">K435DRAFT_851535</name>
</gene>
<dbReference type="Proteomes" id="UP000297245">
    <property type="component" value="Unassembled WGS sequence"/>
</dbReference>
<keyword evidence="3" id="KW-1185">Reference proteome</keyword>
<evidence type="ECO:0000313" key="2">
    <source>
        <dbReference type="EMBL" id="THV03747.1"/>
    </source>
</evidence>
<dbReference type="OrthoDB" id="3174319at2759"/>
<sequence length="323" mass="35323">MSLPQTQSSFPLSDSDLLVLRGWILQQAMYFLLFGVQVTLSTVVLCIFVAPGIPLSKAKLALSFVTVTMFLASLSSLVMSTEDIIVQIPFNGYNPPDLGESISLDTGLNIGLNFMRRLNFLMGDIIIVWRAWVLFPRKLPAKMILSICLMGSFVGVFLDTGLFVKRILKDYFDTNGGETNVIMLAVPLIFTNLTATMLIGLKAWYHFQDIQNNLGLTNGSSSKVLKILLLMVESGLLYLAFWIGYLVLGLVAEAHNTSIAQEVYLAIMPQLVAIYPILIILLVAHENNKSESVNDMSLSQSIQFASAQASKSGVNDSGGGSPN</sequence>
<keyword evidence="1" id="KW-0812">Transmembrane</keyword>
<evidence type="ECO:0000313" key="3">
    <source>
        <dbReference type="Proteomes" id="UP000297245"/>
    </source>
</evidence>
<keyword evidence="1" id="KW-0472">Membrane</keyword>
<dbReference type="EMBL" id="ML179063">
    <property type="protein sequence ID" value="THV03747.1"/>
    <property type="molecule type" value="Genomic_DNA"/>
</dbReference>
<feature type="transmembrane region" description="Helical" evidence="1">
    <location>
        <begin position="28"/>
        <end position="53"/>
    </location>
</feature>
<keyword evidence="1" id="KW-1133">Transmembrane helix</keyword>
<dbReference type="AlphaFoldDB" id="A0A4S8MLM1"/>
<evidence type="ECO:0000256" key="1">
    <source>
        <dbReference type="SAM" id="Phobius"/>
    </source>
</evidence>
<feature type="transmembrane region" description="Helical" evidence="1">
    <location>
        <begin position="60"/>
        <end position="79"/>
    </location>
</feature>
<feature type="transmembrane region" description="Helical" evidence="1">
    <location>
        <begin position="144"/>
        <end position="164"/>
    </location>
</feature>
<feature type="transmembrane region" description="Helical" evidence="1">
    <location>
        <begin position="263"/>
        <end position="284"/>
    </location>
</feature>
<feature type="transmembrane region" description="Helical" evidence="1">
    <location>
        <begin position="227"/>
        <end position="251"/>
    </location>
</feature>
<feature type="transmembrane region" description="Helical" evidence="1">
    <location>
        <begin position="184"/>
        <end position="207"/>
    </location>
</feature>
<organism evidence="2 3">
    <name type="scientific">Dendrothele bispora (strain CBS 962.96)</name>
    <dbReference type="NCBI Taxonomy" id="1314807"/>
    <lineage>
        <taxon>Eukaryota</taxon>
        <taxon>Fungi</taxon>
        <taxon>Dikarya</taxon>
        <taxon>Basidiomycota</taxon>
        <taxon>Agaricomycotina</taxon>
        <taxon>Agaricomycetes</taxon>
        <taxon>Agaricomycetidae</taxon>
        <taxon>Agaricales</taxon>
        <taxon>Agaricales incertae sedis</taxon>
        <taxon>Dendrothele</taxon>
    </lineage>
</organism>
<protein>
    <recommendedName>
        <fullName evidence="4">Family A G protein-coupled receptor-like protein</fullName>
    </recommendedName>
</protein>